<dbReference type="AlphaFoldDB" id="A0A3T0N521"/>
<keyword evidence="2" id="KW-1185">Reference proteome</keyword>
<dbReference type="EMBL" id="CP033219">
    <property type="protein sequence ID" value="AZV79115.1"/>
    <property type="molecule type" value="Genomic_DNA"/>
</dbReference>
<evidence type="ECO:0000313" key="2">
    <source>
        <dbReference type="Proteomes" id="UP000283063"/>
    </source>
</evidence>
<gene>
    <name evidence="1" type="ORF">EBB79_15360</name>
</gene>
<sequence>MGCRFQLISLCFSLPVRQDKCFRETKGLPSGVEYNTCTVCTDDLTEFTAIELERSIALIENDRLEEGISVFRQILETSGLAGSLKGNLGNGPLDPFSKIILRRLQRLDTESAALSMLANEMGFETEVSGGKK</sequence>
<protein>
    <submittedName>
        <fullName evidence="1">Uncharacterized protein</fullName>
    </submittedName>
</protein>
<name>A0A3T0N521_9RHOB</name>
<reference evidence="1 2" key="1">
    <citation type="submission" date="2018-10" db="EMBL/GenBank/DDBJ databases">
        <title>Parasedimentitalea marina sp. nov., a psychrophilic bacterium isolated from deep seawater of the New Britain Trench.</title>
        <authorList>
            <person name="Cao J."/>
        </authorList>
    </citation>
    <scope>NUCLEOTIDE SEQUENCE [LARGE SCALE GENOMIC DNA]</scope>
    <source>
        <strain evidence="1 2">W43</strain>
    </source>
</reference>
<dbReference type="Proteomes" id="UP000283063">
    <property type="component" value="Chromosome"/>
</dbReference>
<accession>A0A3T0N521</accession>
<proteinExistence type="predicted"/>
<evidence type="ECO:0000313" key="1">
    <source>
        <dbReference type="EMBL" id="AZV79115.1"/>
    </source>
</evidence>
<organism evidence="1 2">
    <name type="scientific">Parasedimentitalea marina</name>
    <dbReference type="NCBI Taxonomy" id="2483033"/>
    <lineage>
        <taxon>Bacteria</taxon>
        <taxon>Pseudomonadati</taxon>
        <taxon>Pseudomonadota</taxon>
        <taxon>Alphaproteobacteria</taxon>
        <taxon>Rhodobacterales</taxon>
        <taxon>Paracoccaceae</taxon>
        <taxon>Parasedimentitalea</taxon>
    </lineage>
</organism>
<dbReference type="KEGG" id="sedi:EBB79_15360"/>